<dbReference type="PANTHER" id="PTHR36108:SF13">
    <property type="entry name" value="COLOSSIN-B-RELATED"/>
    <property type="match status" value="1"/>
</dbReference>
<dbReference type="InterPro" id="IPR011252">
    <property type="entry name" value="Fibrogen-bd_dom1"/>
</dbReference>
<feature type="region of interest" description="Disordered" evidence="7">
    <location>
        <begin position="278"/>
        <end position="311"/>
    </location>
</feature>
<feature type="signal peptide" evidence="9">
    <location>
        <begin position="1"/>
        <end position="28"/>
    </location>
</feature>
<evidence type="ECO:0000256" key="8">
    <source>
        <dbReference type="SAM" id="Phobius"/>
    </source>
</evidence>
<sequence>MGKRIGLIGLSLMVTLLILLGFQSSAQANSIDNNVQGLSVPSKVEEETGDNTYTPVTDPTAPLKSGQNYRLSYTWKVADDTAISDGDTATVTLPDSASHGYVKFDVTTGDQTATKVGDFLLPADKGHTATITFNNALANANTYHQGTLTFNVTGTSGAAIGGGDDYVVAKNGWVQDSDYNDAGIPKQAVWQIVFNPTAKNMGTVTLTDTLGAYQTYVAGSVSATDETTGDKVTPTVVSDGSKLTMTFTNVTGKISLSYYAKVDTTAFTGQTSGYLSNNVDLSADDGESGSAGTGSGSGSNPGNPAVTADSHKNVQWGGSATIGGDYIGSVTLTKTANDQATVLGGAEYTLQKLNPATGMYEDLQTKMTTDSHGVINDYGLAAGTYQFVETQAPSGYQLNTLPVPFVISATNKDAHQTVTQADSQGAVKLTKFDKSSQDKLVGASYALAYGSGWQDHEAGASVSTDEYTTGDDGTLTVTGLAPGNYEFIEEQAPTGYLTDATPMLFTISGTEQQDNVVNVKQDDVFATESSSSPSSSTSVSSNASSVSSSTSSQDSSVTSETESTSSASSSVSGGSSQSSETTVSSATDSSQGSDTSATSNTSSSGLSDSSTGSSSSSSVSSNTYTVPSSSSSQSQPSSEPSSDKSTSSESTSVYSSSSNLSSGGSADRVTSSSISSSSISRGTTVVTTSSQSSSTPTTSSSEPATAAPQNHILPQTNEGKGVLALMVGLVLLGIGTSAWQWRRTH</sequence>
<protein>
    <submittedName>
        <fullName evidence="12">Prealbumin-like fold domain-containing protein</fullName>
    </submittedName>
</protein>
<keyword evidence="4" id="KW-0964">Secreted</keyword>
<evidence type="ECO:0000256" key="5">
    <source>
        <dbReference type="ARBA" id="ARBA00022729"/>
    </source>
</evidence>
<dbReference type="InterPro" id="IPR013783">
    <property type="entry name" value="Ig-like_fold"/>
</dbReference>
<evidence type="ECO:0000256" key="6">
    <source>
        <dbReference type="ARBA" id="ARBA00023088"/>
    </source>
</evidence>
<keyword evidence="5 9" id="KW-0732">Signal</keyword>
<evidence type="ECO:0000256" key="4">
    <source>
        <dbReference type="ARBA" id="ARBA00022525"/>
    </source>
</evidence>
<evidence type="ECO:0000256" key="2">
    <source>
        <dbReference type="ARBA" id="ARBA00007257"/>
    </source>
</evidence>
<dbReference type="InterPro" id="IPR041171">
    <property type="entry name" value="SDR_Ig"/>
</dbReference>
<dbReference type="Pfam" id="PF17961">
    <property type="entry name" value="Big_8"/>
    <property type="match status" value="1"/>
</dbReference>
<keyword evidence="3" id="KW-0134">Cell wall</keyword>
<organism evidence="12 13">
    <name type="scientific">Levilactobacillus lanxiensis</name>
    <dbReference type="NCBI Taxonomy" id="2799568"/>
    <lineage>
        <taxon>Bacteria</taxon>
        <taxon>Bacillati</taxon>
        <taxon>Bacillota</taxon>
        <taxon>Bacilli</taxon>
        <taxon>Lactobacillales</taxon>
        <taxon>Lactobacillaceae</taxon>
        <taxon>Levilactobacillus</taxon>
    </lineage>
</organism>
<dbReference type="Pfam" id="PF17802">
    <property type="entry name" value="SpaA"/>
    <property type="match status" value="2"/>
</dbReference>
<comment type="subcellular location">
    <subcellularLocation>
        <location evidence="1">Secreted</location>
        <location evidence="1">Cell wall</location>
        <topology evidence="1">Peptidoglycan-anchor</topology>
    </subcellularLocation>
</comment>
<comment type="similarity">
    <text evidence="2">Belongs to the serine-aspartate repeat-containing protein (SDr) family.</text>
</comment>
<dbReference type="Proteomes" id="UP001597189">
    <property type="component" value="Unassembled WGS sequence"/>
</dbReference>
<evidence type="ECO:0000256" key="3">
    <source>
        <dbReference type="ARBA" id="ARBA00022512"/>
    </source>
</evidence>
<dbReference type="InterPro" id="IPR008966">
    <property type="entry name" value="Adhesion_dom_sf"/>
</dbReference>
<evidence type="ECO:0000259" key="10">
    <source>
        <dbReference type="Pfam" id="PF17802"/>
    </source>
</evidence>
<dbReference type="Gene3D" id="2.60.40.1280">
    <property type="match status" value="1"/>
</dbReference>
<feature type="transmembrane region" description="Helical" evidence="8">
    <location>
        <begin position="721"/>
        <end position="741"/>
    </location>
</feature>
<feature type="domain" description="SDR-like Ig" evidence="11">
    <location>
        <begin position="64"/>
        <end position="152"/>
    </location>
</feature>
<feature type="compositionally biased region" description="Low complexity" evidence="7">
    <location>
        <begin position="527"/>
        <end position="701"/>
    </location>
</feature>
<evidence type="ECO:0000313" key="12">
    <source>
        <dbReference type="EMBL" id="MFD1455544.1"/>
    </source>
</evidence>
<evidence type="ECO:0000256" key="1">
    <source>
        <dbReference type="ARBA" id="ARBA00004168"/>
    </source>
</evidence>
<dbReference type="Gene3D" id="2.60.40.10">
    <property type="entry name" value="Immunoglobulins"/>
    <property type="match status" value="2"/>
</dbReference>
<dbReference type="PANTHER" id="PTHR36108">
    <property type="entry name" value="COLOSSIN-B-RELATED"/>
    <property type="match status" value="1"/>
</dbReference>
<evidence type="ECO:0000256" key="9">
    <source>
        <dbReference type="SAM" id="SignalP"/>
    </source>
</evidence>
<dbReference type="SUPFAM" id="SSF49401">
    <property type="entry name" value="Bacterial adhesins"/>
    <property type="match status" value="2"/>
</dbReference>
<proteinExistence type="inferred from homology"/>
<feature type="domain" description="SpaA-like prealbumin fold" evidence="10">
    <location>
        <begin position="328"/>
        <end position="418"/>
    </location>
</feature>
<comment type="caution">
    <text evidence="12">The sequence shown here is derived from an EMBL/GenBank/DDBJ whole genome shotgun (WGS) entry which is preliminary data.</text>
</comment>
<gene>
    <name evidence="12" type="ORF">ACFQ44_07560</name>
</gene>
<dbReference type="Gene3D" id="2.60.40.740">
    <property type="match status" value="1"/>
</dbReference>
<dbReference type="InterPro" id="IPR041033">
    <property type="entry name" value="SpaA_PFL_dom_1"/>
</dbReference>
<dbReference type="RefSeq" id="WP_203645201.1">
    <property type="nucleotide sequence ID" value="NZ_BOLN01000005.1"/>
</dbReference>
<feature type="chain" id="PRO_5046361584" evidence="9">
    <location>
        <begin position="29"/>
        <end position="745"/>
    </location>
</feature>
<feature type="domain" description="SpaA-like prealbumin fold" evidence="10">
    <location>
        <begin position="425"/>
        <end position="517"/>
    </location>
</feature>
<keyword evidence="8" id="KW-0812">Transmembrane</keyword>
<keyword evidence="8" id="KW-1133">Transmembrane helix</keyword>
<evidence type="ECO:0000256" key="7">
    <source>
        <dbReference type="SAM" id="MobiDB-lite"/>
    </source>
</evidence>
<keyword evidence="13" id="KW-1185">Reference proteome</keyword>
<keyword evidence="6" id="KW-0572">Peptidoglycan-anchor</keyword>
<feature type="region of interest" description="Disordered" evidence="7">
    <location>
        <begin position="527"/>
        <end position="713"/>
    </location>
</feature>
<evidence type="ECO:0000313" key="13">
    <source>
        <dbReference type="Proteomes" id="UP001597189"/>
    </source>
</evidence>
<keyword evidence="8" id="KW-0472">Membrane</keyword>
<reference evidence="13" key="1">
    <citation type="journal article" date="2019" name="Int. J. Syst. Evol. Microbiol.">
        <title>The Global Catalogue of Microorganisms (GCM) 10K type strain sequencing project: providing services to taxonomists for standard genome sequencing and annotation.</title>
        <authorList>
            <consortium name="The Broad Institute Genomics Platform"/>
            <consortium name="The Broad Institute Genome Sequencing Center for Infectious Disease"/>
            <person name="Wu L."/>
            <person name="Ma J."/>
        </authorList>
    </citation>
    <scope>NUCLEOTIDE SEQUENCE [LARGE SCALE GENOMIC DNA]</scope>
    <source>
        <strain evidence="13">CCM 8979</strain>
    </source>
</reference>
<feature type="compositionally biased region" description="Gly residues" evidence="7">
    <location>
        <begin position="289"/>
        <end position="299"/>
    </location>
</feature>
<name>A0ABW4D1T9_9LACO</name>
<dbReference type="EMBL" id="JBHTOD010000005">
    <property type="protein sequence ID" value="MFD1455544.1"/>
    <property type="molecule type" value="Genomic_DNA"/>
</dbReference>
<evidence type="ECO:0000259" key="11">
    <source>
        <dbReference type="Pfam" id="PF17961"/>
    </source>
</evidence>
<accession>A0ABW4D1T9</accession>